<evidence type="ECO:0000313" key="10">
    <source>
        <dbReference type="Proteomes" id="UP000694846"/>
    </source>
</evidence>
<dbReference type="Gene3D" id="3.40.50.1820">
    <property type="entry name" value="alpha/beta hydrolase"/>
    <property type="match status" value="1"/>
</dbReference>
<name>A0A8B8F2S4_9HEMI</name>
<keyword evidence="3 7" id="KW-0378">Hydrolase</keyword>
<dbReference type="GeneID" id="112679374"/>
<dbReference type="AlphaFoldDB" id="A0A8B8F2S4"/>
<dbReference type="OrthoDB" id="9974421at2759"/>
<dbReference type="RefSeq" id="XP_025404938.1">
    <property type="nucleotide sequence ID" value="XM_025549153.1"/>
</dbReference>
<reference evidence="11 12" key="1">
    <citation type="submission" date="2025-04" db="UniProtKB">
        <authorList>
            <consortium name="RefSeq"/>
        </authorList>
    </citation>
    <scope>IDENTIFICATION</scope>
    <source>
        <tissue evidence="11 12">Whole body</tissue>
    </source>
</reference>
<dbReference type="Pfam" id="PF00561">
    <property type="entry name" value="Abhydrolase_1"/>
    <property type="match status" value="1"/>
</dbReference>
<keyword evidence="5" id="KW-0443">Lipid metabolism</keyword>
<dbReference type="PIRSF" id="PIRSF000862">
    <property type="entry name" value="Steryl_ester_lip"/>
    <property type="match status" value="1"/>
</dbReference>
<organism evidence="10 11">
    <name type="scientific">Sipha flava</name>
    <name type="common">yellow sugarcane aphid</name>
    <dbReference type="NCBI Taxonomy" id="143950"/>
    <lineage>
        <taxon>Eukaryota</taxon>
        <taxon>Metazoa</taxon>
        <taxon>Ecdysozoa</taxon>
        <taxon>Arthropoda</taxon>
        <taxon>Hexapoda</taxon>
        <taxon>Insecta</taxon>
        <taxon>Pterygota</taxon>
        <taxon>Neoptera</taxon>
        <taxon>Paraneoptera</taxon>
        <taxon>Hemiptera</taxon>
        <taxon>Sternorrhyncha</taxon>
        <taxon>Aphidomorpha</taxon>
        <taxon>Aphidoidea</taxon>
        <taxon>Aphididae</taxon>
        <taxon>Sipha</taxon>
    </lineage>
</organism>
<evidence type="ECO:0000256" key="5">
    <source>
        <dbReference type="ARBA" id="ARBA00023098"/>
    </source>
</evidence>
<evidence type="ECO:0000313" key="11">
    <source>
        <dbReference type="RefSeq" id="XP_025404936.1"/>
    </source>
</evidence>
<protein>
    <recommendedName>
        <fullName evidence="7">Lipase</fullName>
    </recommendedName>
</protein>
<evidence type="ECO:0000256" key="8">
    <source>
        <dbReference type="PIRSR" id="PIRSR000862-1"/>
    </source>
</evidence>
<sequence length="418" mass="46912">MSVHLSRISDLTLNTSLATAQMVNSEKCLRIVVSLAITFCATCDHARCLEAMEQIKGLGYPLKTYQIWTVDKYRLGLERIPYGKHGYGVIGAPVLLLHGLYLSSAIFAINNSSLSFVLSDAGFDVWLFNARGAGLSRKLSIYKTPRSRPKMNRISWDFSFHEMGVYDMTAAVDFILKTTGYSKLDVVGYSLGTTIALACLTDKPEYNSKINKLVLMAPTSRLKSAGPPINIFKQFSKIVTVLLGGFDFFPYTEDPDTTYRLIRRLCSNKSVFRYCKTFIDLAHGIDLPITKDTVLEIASEFPQPMSSKLLKHMLQLLTSGRFCHYDYGPSGNLKRYHTITTPDYDLSKVTAPTYIVHSKNDTLVSPKDVKWLITQLPNVKDVNYIDKIPFGHLSFSLGTNMKEVVNSYIANKLLDNDL</sequence>
<dbReference type="GO" id="GO:0016788">
    <property type="term" value="F:hydrolase activity, acting on ester bonds"/>
    <property type="evidence" value="ECO:0007669"/>
    <property type="project" value="InterPro"/>
</dbReference>
<keyword evidence="2" id="KW-0732">Signal</keyword>
<evidence type="ECO:0000256" key="4">
    <source>
        <dbReference type="ARBA" id="ARBA00022963"/>
    </source>
</evidence>
<gene>
    <name evidence="11 12 13" type="primary">LOC112679374</name>
</gene>
<feature type="domain" description="AB hydrolase-1" evidence="9">
    <location>
        <begin position="93"/>
        <end position="396"/>
    </location>
</feature>
<evidence type="ECO:0000256" key="6">
    <source>
        <dbReference type="ARBA" id="ARBA00023180"/>
    </source>
</evidence>
<keyword evidence="10" id="KW-1185">Reference proteome</keyword>
<keyword evidence="6" id="KW-0325">Glycoprotein</keyword>
<dbReference type="InterPro" id="IPR000073">
    <property type="entry name" value="AB_hydrolase_1"/>
</dbReference>
<dbReference type="FunFam" id="3.40.50.1820:FF:000057">
    <property type="entry name" value="Lipase"/>
    <property type="match status" value="1"/>
</dbReference>
<feature type="active site" description="Charge relay system" evidence="8">
    <location>
        <position position="361"/>
    </location>
</feature>
<evidence type="ECO:0000256" key="2">
    <source>
        <dbReference type="ARBA" id="ARBA00022729"/>
    </source>
</evidence>
<keyword evidence="4 7" id="KW-0442">Lipid degradation</keyword>
<evidence type="ECO:0000313" key="12">
    <source>
        <dbReference type="RefSeq" id="XP_025404937.1"/>
    </source>
</evidence>
<dbReference type="InterPro" id="IPR025483">
    <property type="entry name" value="Lipase_euk"/>
</dbReference>
<dbReference type="RefSeq" id="XP_025404936.1">
    <property type="nucleotide sequence ID" value="XM_025549151.1"/>
</dbReference>
<feature type="active site" description="Charge relay system" evidence="8">
    <location>
        <position position="392"/>
    </location>
</feature>
<comment type="similarity">
    <text evidence="1 7">Belongs to the AB hydrolase superfamily. Lipase family.</text>
</comment>
<dbReference type="GO" id="GO:0016042">
    <property type="term" value="P:lipid catabolic process"/>
    <property type="evidence" value="ECO:0007669"/>
    <property type="project" value="UniProtKB-KW"/>
</dbReference>
<dbReference type="PANTHER" id="PTHR11005">
    <property type="entry name" value="LYSOSOMAL ACID LIPASE-RELATED"/>
    <property type="match status" value="1"/>
</dbReference>
<dbReference type="SUPFAM" id="SSF53474">
    <property type="entry name" value="alpha/beta-Hydrolases"/>
    <property type="match status" value="1"/>
</dbReference>
<evidence type="ECO:0000256" key="7">
    <source>
        <dbReference type="PIRNR" id="PIRNR000862"/>
    </source>
</evidence>
<evidence type="ECO:0000256" key="1">
    <source>
        <dbReference type="ARBA" id="ARBA00010701"/>
    </source>
</evidence>
<evidence type="ECO:0000256" key="3">
    <source>
        <dbReference type="ARBA" id="ARBA00022801"/>
    </source>
</evidence>
<evidence type="ECO:0000259" key="9">
    <source>
        <dbReference type="Pfam" id="PF00561"/>
    </source>
</evidence>
<dbReference type="RefSeq" id="XP_025404937.1">
    <property type="nucleotide sequence ID" value="XM_025549152.1"/>
</dbReference>
<proteinExistence type="inferred from homology"/>
<evidence type="ECO:0000313" key="13">
    <source>
        <dbReference type="RefSeq" id="XP_025404938.1"/>
    </source>
</evidence>
<accession>A0A8B8F2S4</accession>
<feature type="active site" description="Nucleophile" evidence="8">
    <location>
        <position position="190"/>
    </location>
</feature>
<dbReference type="Proteomes" id="UP000694846">
    <property type="component" value="Unplaced"/>
</dbReference>
<dbReference type="InterPro" id="IPR029058">
    <property type="entry name" value="AB_hydrolase_fold"/>
</dbReference>